<dbReference type="PANTHER" id="PTHR10963">
    <property type="entry name" value="GLYCOSYL HYDROLASE-RELATED"/>
    <property type="match status" value="1"/>
</dbReference>
<keyword evidence="2" id="KW-0378">Hydrolase</keyword>
<dbReference type="AlphaFoldDB" id="A0A127Z3H3"/>
<dbReference type="InterPro" id="IPR050546">
    <property type="entry name" value="Glycosyl_Hydrlase_16"/>
</dbReference>
<dbReference type="Gene3D" id="2.60.120.200">
    <property type="match status" value="1"/>
</dbReference>
<gene>
    <name evidence="7" type="ORF">SPSC_03873</name>
</gene>
<keyword evidence="1 5" id="KW-0732">Signal</keyword>
<accession>A0A127Z3H3</accession>
<keyword evidence="3" id="KW-0326">Glycosidase</keyword>
<dbReference type="GO" id="GO:0004553">
    <property type="term" value="F:hydrolase activity, hydrolyzing O-glycosyl compounds"/>
    <property type="evidence" value="ECO:0007669"/>
    <property type="project" value="InterPro"/>
</dbReference>
<feature type="compositionally biased region" description="Basic and acidic residues" evidence="4">
    <location>
        <begin position="380"/>
        <end position="412"/>
    </location>
</feature>
<evidence type="ECO:0000256" key="4">
    <source>
        <dbReference type="SAM" id="MobiDB-lite"/>
    </source>
</evidence>
<dbReference type="GO" id="GO:0005975">
    <property type="term" value="P:carbohydrate metabolic process"/>
    <property type="evidence" value="ECO:0007669"/>
    <property type="project" value="InterPro"/>
</dbReference>
<organism evidence="7">
    <name type="scientific">Sporisorium scitamineum</name>
    <dbReference type="NCBI Taxonomy" id="49012"/>
    <lineage>
        <taxon>Eukaryota</taxon>
        <taxon>Fungi</taxon>
        <taxon>Dikarya</taxon>
        <taxon>Basidiomycota</taxon>
        <taxon>Ustilaginomycotina</taxon>
        <taxon>Ustilaginomycetes</taxon>
        <taxon>Ustilaginales</taxon>
        <taxon>Ustilaginaceae</taxon>
        <taxon>Sporisorium</taxon>
    </lineage>
</organism>
<feature type="domain" description="GH16" evidence="6">
    <location>
        <begin position="75"/>
        <end position="294"/>
    </location>
</feature>
<proteinExistence type="predicted"/>
<dbReference type="InterPro" id="IPR013320">
    <property type="entry name" value="ConA-like_dom_sf"/>
</dbReference>
<feature type="region of interest" description="Disordered" evidence="4">
    <location>
        <begin position="366"/>
        <end position="418"/>
    </location>
</feature>
<dbReference type="OrthoDB" id="4781at2759"/>
<evidence type="ECO:0000256" key="3">
    <source>
        <dbReference type="ARBA" id="ARBA00023295"/>
    </source>
</evidence>
<feature type="compositionally biased region" description="Low complexity" evidence="4">
    <location>
        <begin position="366"/>
        <end position="379"/>
    </location>
</feature>
<evidence type="ECO:0000256" key="1">
    <source>
        <dbReference type="ARBA" id="ARBA00022729"/>
    </source>
</evidence>
<dbReference type="EMBL" id="LK056675">
    <property type="protein sequence ID" value="CDR88212.1"/>
    <property type="molecule type" value="Genomic_DNA"/>
</dbReference>
<name>A0A127Z3H3_9BASI</name>
<dbReference type="InterPro" id="IPR000757">
    <property type="entry name" value="Beta-glucanase-like"/>
</dbReference>
<feature type="chain" id="PRO_5007281073" evidence="5">
    <location>
        <begin position="32"/>
        <end position="746"/>
    </location>
</feature>
<dbReference type="GO" id="GO:0031505">
    <property type="term" value="P:fungal-type cell wall organization"/>
    <property type="evidence" value="ECO:0007669"/>
    <property type="project" value="TreeGrafter"/>
</dbReference>
<evidence type="ECO:0000313" key="7">
    <source>
        <dbReference type="EMBL" id="CDR88212.1"/>
    </source>
</evidence>
<dbReference type="SUPFAM" id="SSF49899">
    <property type="entry name" value="Concanavalin A-like lectins/glucanases"/>
    <property type="match status" value="1"/>
</dbReference>
<sequence length="746" mass="79786">MARLRRKAAMRLSTSLLIGLALAATLPPASAQTTRITCSTSSLCPESSLCCSSEGVCGSGAMQCAGGCDPTSSFKPSSCLPNPVCRSRRMTIKPSDYNNNDIFMPILEYNGNASSPFTLDSGSLGAGPEGVLLQLTAAQQAKISTTDYLMYGYVEATLRHNARGLVAAFITMSDVKDEVDWEFTTSNSSIGMTNFFWMGQPVRDHGLDVSPPNFNVSDWHTYGLNWTSSQLQWSIDGNVVRTLTRAQAGTSYPRSPSRIQFSTWAGGNETNPEGTIEWAGGPIDWNTPEYKKNGFHSQEIKQFNVQCASLSSLNLTSVSGSSNGNGNITSFVYTGGNSSTNLEPAFGTSTAPLRILSDPGADGYPGYPGYGIDSAQSGKDGTDGEDGKSSSKGENSDSNSKDGDANTKDDAAHNSSTSTSGALKYALPISGAIIGLGAIWAVIAFVRSHHLKAPIINAIGVTGVNDPCFSGPSRNGFDRSSNTATALAYPDVENEPSSMYRSEPNMNLMMGGGIMSDAGLSHLQRQTTGGSKVSRTSSRNIADRFLGTSSKGQRYQQLDATMEEEAMDQVSRQSVSRSGASPYQHHAYEQAAREEEDEVKEYVDEDAHHTYVGTNGYYNTPISSPVKRNANVARGYYEPSSAADRSFEACQLQSPQRRALPLTPYTPNYAVSPSAPPPRPSGRMYDTPNVNYYPTPVMMQSEGYALPNPPAHVPCAASPFPYDVDTNGGAGYHDGGYAPVPPPRHH</sequence>
<reference evidence="7" key="1">
    <citation type="submission" date="2014-06" db="EMBL/GenBank/DDBJ databases">
        <authorList>
            <person name="Ju J."/>
            <person name="Zhang J."/>
        </authorList>
    </citation>
    <scope>NUCLEOTIDE SEQUENCE</scope>
    <source>
        <strain evidence="7">SscI8</strain>
    </source>
</reference>
<dbReference type="PANTHER" id="PTHR10963:SF22">
    <property type="entry name" value="GLYCOSIDASE CRH2-RELATED"/>
    <property type="match status" value="1"/>
</dbReference>
<dbReference type="PROSITE" id="PS51762">
    <property type="entry name" value="GH16_2"/>
    <property type="match status" value="1"/>
</dbReference>
<dbReference type="GO" id="GO:0009277">
    <property type="term" value="C:fungal-type cell wall"/>
    <property type="evidence" value="ECO:0007669"/>
    <property type="project" value="TreeGrafter"/>
</dbReference>
<evidence type="ECO:0000256" key="5">
    <source>
        <dbReference type="SAM" id="SignalP"/>
    </source>
</evidence>
<protein>
    <submittedName>
        <fullName evidence="7">Related to cell wall protein UTR2</fullName>
    </submittedName>
</protein>
<dbReference type="Pfam" id="PF00722">
    <property type="entry name" value="Glyco_hydro_16"/>
    <property type="match status" value="1"/>
</dbReference>
<dbReference type="GO" id="GO:0016757">
    <property type="term" value="F:glycosyltransferase activity"/>
    <property type="evidence" value="ECO:0007669"/>
    <property type="project" value="TreeGrafter"/>
</dbReference>
<feature type="region of interest" description="Disordered" evidence="4">
    <location>
        <begin position="660"/>
        <end position="684"/>
    </location>
</feature>
<evidence type="ECO:0000256" key="2">
    <source>
        <dbReference type="ARBA" id="ARBA00022801"/>
    </source>
</evidence>
<evidence type="ECO:0000259" key="6">
    <source>
        <dbReference type="PROSITE" id="PS51762"/>
    </source>
</evidence>
<feature type="signal peptide" evidence="5">
    <location>
        <begin position="1"/>
        <end position="31"/>
    </location>
</feature>